<dbReference type="InterPro" id="IPR000387">
    <property type="entry name" value="Tyr_Pase_dom"/>
</dbReference>
<keyword evidence="3" id="KW-1185">Reference proteome</keyword>
<reference evidence="2" key="1">
    <citation type="submission" date="2023-03" db="EMBL/GenBank/DDBJ databases">
        <title>Massive genome expansion in bonnet fungi (Mycena s.s.) driven by repeated elements and novel gene families across ecological guilds.</title>
        <authorList>
            <consortium name="Lawrence Berkeley National Laboratory"/>
            <person name="Harder C.B."/>
            <person name="Miyauchi S."/>
            <person name="Viragh M."/>
            <person name="Kuo A."/>
            <person name="Thoen E."/>
            <person name="Andreopoulos B."/>
            <person name="Lu D."/>
            <person name="Skrede I."/>
            <person name="Drula E."/>
            <person name="Henrissat B."/>
            <person name="Morin E."/>
            <person name="Kohler A."/>
            <person name="Barry K."/>
            <person name="LaButti K."/>
            <person name="Morin E."/>
            <person name="Salamov A."/>
            <person name="Lipzen A."/>
            <person name="Mereny Z."/>
            <person name="Hegedus B."/>
            <person name="Baldrian P."/>
            <person name="Stursova M."/>
            <person name="Weitz H."/>
            <person name="Taylor A."/>
            <person name="Grigoriev I.V."/>
            <person name="Nagy L.G."/>
            <person name="Martin F."/>
            <person name="Kauserud H."/>
        </authorList>
    </citation>
    <scope>NUCLEOTIDE SEQUENCE</scope>
    <source>
        <strain evidence="2">CBHHK188m</strain>
    </source>
</reference>
<gene>
    <name evidence="2" type="ORF">DFH07DRAFT_514762</name>
</gene>
<name>A0AAD7IY99_9AGAR</name>
<dbReference type="InterPro" id="IPR016130">
    <property type="entry name" value="Tyr_Pase_AS"/>
</dbReference>
<dbReference type="AlphaFoldDB" id="A0AAD7IY99"/>
<accession>A0AAD7IY99</accession>
<dbReference type="PROSITE" id="PS00383">
    <property type="entry name" value="TYR_PHOSPHATASE_1"/>
    <property type="match status" value="1"/>
</dbReference>
<dbReference type="EMBL" id="JARJLG010000072">
    <property type="protein sequence ID" value="KAJ7753076.1"/>
    <property type="molecule type" value="Genomic_DNA"/>
</dbReference>
<feature type="domain" description="Tyrosine specific protein phosphatases" evidence="1">
    <location>
        <begin position="92"/>
        <end position="136"/>
    </location>
</feature>
<dbReference type="Proteomes" id="UP001215280">
    <property type="component" value="Unassembled WGS sequence"/>
</dbReference>
<dbReference type="PROSITE" id="PS50056">
    <property type="entry name" value="TYR_PHOSPHATASE_2"/>
    <property type="match status" value="1"/>
</dbReference>
<organism evidence="2 3">
    <name type="scientific">Mycena maculata</name>
    <dbReference type="NCBI Taxonomy" id="230809"/>
    <lineage>
        <taxon>Eukaryota</taxon>
        <taxon>Fungi</taxon>
        <taxon>Dikarya</taxon>
        <taxon>Basidiomycota</taxon>
        <taxon>Agaricomycotina</taxon>
        <taxon>Agaricomycetes</taxon>
        <taxon>Agaricomycetidae</taxon>
        <taxon>Agaricales</taxon>
        <taxon>Marasmiineae</taxon>
        <taxon>Mycenaceae</taxon>
        <taxon>Mycena</taxon>
    </lineage>
</organism>
<sequence length="184" mass="20783">MLPVPHPIPNSYWATSHLLACEYPWNPKNPSNPKLDALLKAGCRTFVDLTECNELCPYASQLLVRATLLHIDVKEIEYHRFPIHDRSLPQSVEYLYTIMDVLRDNKARDRITALHCRGGIGRTGLVVGCWLVESGLVQSGEEALKVIDREWHGVAKCVIYPHSPETGPQCDFVLNFHPHGDSCQ</sequence>
<comment type="caution">
    <text evidence="2">The sequence shown here is derived from an EMBL/GenBank/DDBJ whole genome shotgun (WGS) entry which is preliminary data.</text>
</comment>
<dbReference type="Pfam" id="PF22785">
    <property type="entry name" value="Tc-R-P"/>
    <property type="match status" value="1"/>
</dbReference>
<evidence type="ECO:0000259" key="1">
    <source>
        <dbReference type="PROSITE" id="PS50056"/>
    </source>
</evidence>
<evidence type="ECO:0000313" key="2">
    <source>
        <dbReference type="EMBL" id="KAJ7753076.1"/>
    </source>
</evidence>
<evidence type="ECO:0000313" key="3">
    <source>
        <dbReference type="Proteomes" id="UP001215280"/>
    </source>
</evidence>
<proteinExistence type="predicted"/>
<dbReference type="SUPFAM" id="SSF52799">
    <property type="entry name" value="(Phosphotyrosine protein) phosphatases II"/>
    <property type="match status" value="1"/>
</dbReference>
<protein>
    <submittedName>
        <fullName evidence="2">Protein-tyrosine phosphatase-like protein</fullName>
    </submittedName>
</protein>
<dbReference type="Gene3D" id="3.90.190.10">
    <property type="entry name" value="Protein tyrosine phosphatase superfamily"/>
    <property type="match status" value="1"/>
</dbReference>
<dbReference type="InterPro" id="IPR029021">
    <property type="entry name" value="Prot-tyrosine_phosphatase-like"/>
</dbReference>
<dbReference type="InterPro" id="IPR050561">
    <property type="entry name" value="PTP"/>
</dbReference>
<dbReference type="PANTHER" id="PTHR23339">
    <property type="entry name" value="TYROSINE SPECIFIC PROTEIN PHOSPHATASE AND DUAL SPECIFICITY PROTEIN PHOSPHATASE"/>
    <property type="match status" value="1"/>
</dbReference>